<organism evidence="11 12">
    <name type="scientific">Kiritimatiella glycovorans</name>
    <dbReference type="NCBI Taxonomy" id="1307763"/>
    <lineage>
        <taxon>Bacteria</taxon>
        <taxon>Pseudomonadati</taxon>
        <taxon>Kiritimatiellota</taxon>
        <taxon>Kiritimatiellia</taxon>
        <taxon>Kiritimatiellales</taxon>
        <taxon>Kiritimatiellaceae</taxon>
        <taxon>Kiritimatiella</taxon>
    </lineage>
</organism>
<keyword evidence="2 7" id="KW-0699">rRNA-binding</keyword>
<evidence type="ECO:0000256" key="4">
    <source>
        <dbReference type="ARBA" id="ARBA00022980"/>
    </source>
</evidence>
<evidence type="ECO:0000256" key="7">
    <source>
        <dbReference type="HAMAP-Rule" id="MF_01331"/>
    </source>
</evidence>
<comment type="subunit">
    <text evidence="7 9">Part of the 50S ribosomal subunit.</text>
</comment>
<evidence type="ECO:0000256" key="8">
    <source>
        <dbReference type="RuleBase" id="RU004005"/>
    </source>
</evidence>
<reference evidence="12" key="1">
    <citation type="submission" date="2015-02" db="EMBL/GenBank/DDBJ databases">
        <title>Description and complete genome sequence of the first cultured representative of the subdivision 5 of the Verrucomicrobia phylum.</title>
        <authorList>
            <person name="Spring S."/>
            <person name="Bunk B."/>
            <person name="Sproer C."/>
            <person name="Klenk H.-P."/>
        </authorList>
    </citation>
    <scope>NUCLEOTIDE SEQUENCE [LARGE SCALE GENOMIC DNA]</scope>
    <source>
        <strain evidence="12">L21-Fru-AB</strain>
    </source>
</reference>
<comment type="similarity">
    <text evidence="1 7 8">Belongs to the universal ribosomal protein uL22 family.</text>
</comment>
<evidence type="ECO:0000256" key="10">
    <source>
        <dbReference type="RuleBase" id="RU004008"/>
    </source>
</evidence>
<gene>
    <name evidence="7 11" type="primary">rplV</name>
    <name evidence="11" type="ORF">L21SP4_01710</name>
</gene>
<dbReference type="PANTHER" id="PTHR13501">
    <property type="entry name" value="CHLOROPLAST 50S RIBOSOMAL PROTEIN L22-RELATED"/>
    <property type="match status" value="1"/>
</dbReference>
<keyword evidence="12" id="KW-1185">Reference proteome</keyword>
<dbReference type="Proteomes" id="UP000035268">
    <property type="component" value="Chromosome"/>
</dbReference>
<dbReference type="CDD" id="cd00336">
    <property type="entry name" value="Ribosomal_L22"/>
    <property type="match status" value="1"/>
</dbReference>
<dbReference type="PATRIC" id="fig|1609981.3.peg.1780"/>
<dbReference type="GO" id="GO:0003735">
    <property type="term" value="F:structural constituent of ribosome"/>
    <property type="evidence" value="ECO:0007669"/>
    <property type="project" value="InterPro"/>
</dbReference>
<keyword evidence="3 7" id="KW-0694">RNA-binding</keyword>
<keyword evidence="4 7" id="KW-0689">Ribosomal protein</keyword>
<dbReference type="InterPro" id="IPR036394">
    <property type="entry name" value="Ribosomal_uL22_sf"/>
</dbReference>
<dbReference type="STRING" id="1307763.L21SP4_01710"/>
<sequence length="115" mass="12986">MEVSATARFVRISPSKARDLARTIQGMPVPEALKITEFNARKAATLLGKTLKSAVANAENNEELDAEQLFVKTARVNEGPRMRRFWPRARGMVSPIQKKMSHITVVLTDERPKRR</sequence>
<evidence type="ECO:0000256" key="1">
    <source>
        <dbReference type="ARBA" id="ARBA00009451"/>
    </source>
</evidence>
<evidence type="ECO:0000256" key="6">
    <source>
        <dbReference type="ARBA" id="ARBA00035207"/>
    </source>
</evidence>
<dbReference type="Gene3D" id="3.90.470.10">
    <property type="entry name" value="Ribosomal protein L22/L17"/>
    <property type="match status" value="1"/>
</dbReference>
<dbReference type="NCBIfam" id="TIGR01044">
    <property type="entry name" value="rplV_bact"/>
    <property type="match status" value="1"/>
</dbReference>
<evidence type="ECO:0000313" key="11">
    <source>
        <dbReference type="EMBL" id="AKJ64952.1"/>
    </source>
</evidence>
<dbReference type="EMBL" id="CP010904">
    <property type="protein sequence ID" value="AKJ64952.1"/>
    <property type="molecule type" value="Genomic_DNA"/>
</dbReference>
<dbReference type="OrthoDB" id="9805969at2"/>
<accession>A0A0G3EHQ1</accession>
<dbReference type="AlphaFoldDB" id="A0A0G3EHQ1"/>
<dbReference type="KEGG" id="vbl:L21SP4_01710"/>
<dbReference type="InterPro" id="IPR047867">
    <property type="entry name" value="Ribosomal_uL22_bac/org-type"/>
</dbReference>
<dbReference type="Pfam" id="PF00237">
    <property type="entry name" value="Ribosomal_L22"/>
    <property type="match status" value="1"/>
</dbReference>
<dbReference type="InterPro" id="IPR001063">
    <property type="entry name" value="Ribosomal_uL22"/>
</dbReference>
<evidence type="ECO:0000313" key="12">
    <source>
        <dbReference type="Proteomes" id="UP000035268"/>
    </source>
</evidence>
<dbReference type="GO" id="GO:0022625">
    <property type="term" value="C:cytosolic large ribosomal subunit"/>
    <property type="evidence" value="ECO:0007669"/>
    <property type="project" value="TreeGrafter"/>
</dbReference>
<name>A0A0G3EHQ1_9BACT</name>
<evidence type="ECO:0000256" key="3">
    <source>
        <dbReference type="ARBA" id="ARBA00022884"/>
    </source>
</evidence>
<comment type="function">
    <text evidence="7 10">This protein binds specifically to 23S rRNA; its binding is stimulated by other ribosomal proteins, e.g., L4, L17, and L20. It is important during the early stages of 50S assembly. It makes multiple contacts with different domains of the 23S rRNA in the assembled 50S subunit and ribosome.</text>
</comment>
<evidence type="ECO:0000256" key="9">
    <source>
        <dbReference type="RuleBase" id="RU004006"/>
    </source>
</evidence>
<dbReference type="GO" id="GO:0019843">
    <property type="term" value="F:rRNA binding"/>
    <property type="evidence" value="ECO:0007669"/>
    <property type="project" value="UniProtKB-UniRule"/>
</dbReference>
<evidence type="ECO:0000256" key="2">
    <source>
        <dbReference type="ARBA" id="ARBA00022730"/>
    </source>
</evidence>
<reference evidence="11 12" key="2">
    <citation type="journal article" date="2016" name="ISME J.">
        <title>Characterization of the first cultured representative of Verrucomicrobia subdivision 5 indicates the proposal of a novel phylum.</title>
        <authorList>
            <person name="Spring S."/>
            <person name="Bunk B."/>
            <person name="Sproer C."/>
            <person name="Schumann P."/>
            <person name="Rohde M."/>
            <person name="Tindall B.J."/>
            <person name="Klenk H.P."/>
        </authorList>
    </citation>
    <scope>NUCLEOTIDE SEQUENCE [LARGE SCALE GENOMIC DNA]</scope>
    <source>
        <strain evidence="11 12">L21-Fru-AB</strain>
    </source>
</reference>
<evidence type="ECO:0000256" key="5">
    <source>
        <dbReference type="ARBA" id="ARBA00023274"/>
    </source>
</evidence>
<keyword evidence="5 7" id="KW-0687">Ribonucleoprotein</keyword>
<protein>
    <recommendedName>
        <fullName evidence="6 7">Large ribosomal subunit protein uL22</fullName>
    </recommendedName>
</protein>
<dbReference type="HAMAP" id="MF_01331_B">
    <property type="entry name" value="Ribosomal_uL22_B"/>
    <property type="match status" value="1"/>
</dbReference>
<dbReference type="GO" id="GO:0006412">
    <property type="term" value="P:translation"/>
    <property type="evidence" value="ECO:0007669"/>
    <property type="project" value="UniProtKB-UniRule"/>
</dbReference>
<dbReference type="InterPro" id="IPR005727">
    <property type="entry name" value="Ribosomal_uL22_bac/chlpt-type"/>
</dbReference>
<dbReference type="SUPFAM" id="SSF54843">
    <property type="entry name" value="Ribosomal protein L22"/>
    <property type="match status" value="1"/>
</dbReference>
<dbReference type="PANTHER" id="PTHR13501:SF8">
    <property type="entry name" value="LARGE RIBOSOMAL SUBUNIT PROTEIN UL22M"/>
    <property type="match status" value="1"/>
</dbReference>
<dbReference type="RefSeq" id="WP_052882232.1">
    <property type="nucleotide sequence ID" value="NZ_CP010904.1"/>
</dbReference>
<comment type="function">
    <text evidence="7">The globular domain of the protein is located near the polypeptide exit tunnel on the outside of the subunit, while an extended beta-hairpin is found that lines the wall of the exit tunnel in the center of the 70S ribosome.</text>
</comment>
<proteinExistence type="inferred from homology"/>